<dbReference type="OrthoDB" id="445826at2759"/>
<dbReference type="Proteomes" id="UP000494106">
    <property type="component" value="Unassembled WGS sequence"/>
</dbReference>
<comment type="caution">
    <text evidence="1">The sequence shown here is derived from an EMBL/GenBank/DDBJ whole genome shotgun (WGS) entry which is preliminary data.</text>
</comment>
<organism evidence="1 2">
    <name type="scientific">Arctia plantaginis</name>
    <name type="common">Wood tiger moth</name>
    <name type="synonym">Phalaena plantaginis</name>
    <dbReference type="NCBI Taxonomy" id="874455"/>
    <lineage>
        <taxon>Eukaryota</taxon>
        <taxon>Metazoa</taxon>
        <taxon>Ecdysozoa</taxon>
        <taxon>Arthropoda</taxon>
        <taxon>Hexapoda</taxon>
        <taxon>Insecta</taxon>
        <taxon>Pterygota</taxon>
        <taxon>Neoptera</taxon>
        <taxon>Endopterygota</taxon>
        <taxon>Lepidoptera</taxon>
        <taxon>Glossata</taxon>
        <taxon>Ditrysia</taxon>
        <taxon>Noctuoidea</taxon>
        <taxon>Erebidae</taxon>
        <taxon>Arctiinae</taxon>
        <taxon>Arctia</taxon>
    </lineage>
</organism>
<protein>
    <submittedName>
        <fullName evidence="1">Uncharacterized protein</fullName>
    </submittedName>
</protein>
<proteinExistence type="predicted"/>
<accession>A0A8S0ZKW1</accession>
<reference evidence="1 2" key="1">
    <citation type="submission" date="2020-04" db="EMBL/GenBank/DDBJ databases">
        <authorList>
            <person name="Wallbank WR R."/>
            <person name="Pardo Diaz C."/>
            <person name="Kozak K."/>
            <person name="Martin S."/>
            <person name="Jiggins C."/>
            <person name="Moest M."/>
            <person name="Warren A I."/>
            <person name="Byers J.R.P. K."/>
            <person name="Montejo-Kovacevich G."/>
            <person name="Yen C E."/>
        </authorList>
    </citation>
    <scope>NUCLEOTIDE SEQUENCE [LARGE SCALE GENOMIC DNA]</scope>
</reference>
<name>A0A8S0ZKW1_ARCPL</name>
<sequence length="145" mass="16718">MYLGVYISEHLSCHPHIETLWARTRELVYIVKELRYSADSETQIKAFACPFLPTASLRLKLPVRPYYFRLSDPTTLLYSECRVLTVRQLYILRTVLRLHSSLPLDNSVRQKGTAVCATIPCCIAFVSRQSVYSPKCTLQQNQSYP</sequence>
<evidence type="ECO:0000313" key="1">
    <source>
        <dbReference type="EMBL" id="CAB3233378.1"/>
    </source>
</evidence>
<dbReference type="AlphaFoldDB" id="A0A8S0ZKW1"/>
<dbReference type="EMBL" id="CADEBC010000479">
    <property type="protein sequence ID" value="CAB3233378.1"/>
    <property type="molecule type" value="Genomic_DNA"/>
</dbReference>
<keyword evidence="2" id="KW-1185">Reference proteome</keyword>
<evidence type="ECO:0000313" key="2">
    <source>
        <dbReference type="Proteomes" id="UP000494106"/>
    </source>
</evidence>
<gene>
    <name evidence="1" type="ORF">APLA_LOCUS5227</name>
</gene>